<dbReference type="AlphaFoldDB" id="A0A1I0DPB8"/>
<dbReference type="Pfam" id="PF21445">
    <property type="entry name" value="ADDB_N"/>
    <property type="match status" value="1"/>
</dbReference>
<accession>A0A1I0DPB8</accession>
<proteinExistence type="predicted"/>
<dbReference type="EMBL" id="FOHJ01000004">
    <property type="protein sequence ID" value="SET34382.1"/>
    <property type="molecule type" value="Genomic_DNA"/>
</dbReference>
<keyword evidence="3" id="KW-1185">Reference proteome</keyword>
<evidence type="ECO:0000259" key="1">
    <source>
        <dbReference type="Pfam" id="PF21445"/>
    </source>
</evidence>
<evidence type="ECO:0000313" key="3">
    <source>
        <dbReference type="Proteomes" id="UP000199095"/>
    </source>
</evidence>
<protein>
    <recommendedName>
        <fullName evidence="1">ATP-dependent helicase/deoxyribonuclease subunit B N-terminal domain-containing protein</fullName>
    </recommendedName>
</protein>
<feature type="domain" description="ATP-dependent helicase/deoxyribonuclease subunit B N-terminal" evidence="1">
    <location>
        <begin position="43"/>
        <end position="161"/>
    </location>
</feature>
<dbReference type="RefSeq" id="WP_093133396.1">
    <property type="nucleotide sequence ID" value="NZ_FOHJ01000004.1"/>
</dbReference>
<dbReference type="STRING" id="237682.SAMN05421676_104108"/>
<sequence>MHAYIEELYRICNHHPLEEKLVIVDSHVTGEEIYQSYVQYGFSFMNLKIKTIKDLALEVTEIYGDRASSPLEPTLGHHLTYYLLTQLKEENQLIYFSGMEITPSFSKKIYQMISELRLTGYTSENLPQHTFISNDKAQDIKQILARFEQIIDAHQLKDQASLYHQAIQVVTKPSRLHTFFNRIYIYLIWNKPFWKNCSLTTFTNFLYLRCMVCVSLTMMIYEVSTGANRLPLAIYIN</sequence>
<reference evidence="3" key="1">
    <citation type="submission" date="2016-10" db="EMBL/GenBank/DDBJ databases">
        <authorList>
            <person name="Varghese N."/>
            <person name="Submissions S."/>
        </authorList>
    </citation>
    <scope>NUCLEOTIDE SEQUENCE [LARGE SCALE GENOMIC DNA]</scope>
    <source>
        <strain evidence="3">CGMCC 1.3566</strain>
    </source>
</reference>
<dbReference type="InterPro" id="IPR049035">
    <property type="entry name" value="ADDB_N"/>
</dbReference>
<evidence type="ECO:0000313" key="2">
    <source>
        <dbReference type="EMBL" id="SET34382.1"/>
    </source>
</evidence>
<dbReference type="Proteomes" id="UP000199095">
    <property type="component" value="Unassembled WGS sequence"/>
</dbReference>
<organism evidence="2 3">
    <name type="scientific">Salinibacillus kushneri</name>
    <dbReference type="NCBI Taxonomy" id="237682"/>
    <lineage>
        <taxon>Bacteria</taxon>
        <taxon>Bacillati</taxon>
        <taxon>Bacillota</taxon>
        <taxon>Bacilli</taxon>
        <taxon>Bacillales</taxon>
        <taxon>Bacillaceae</taxon>
        <taxon>Salinibacillus</taxon>
    </lineage>
</organism>
<gene>
    <name evidence="2" type="ORF">SAMN05421676_104108</name>
</gene>
<name>A0A1I0DPB8_9BACI</name>